<evidence type="ECO:0000256" key="2">
    <source>
        <dbReference type="ARBA" id="ARBA00022448"/>
    </source>
</evidence>
<dbReference type="Pfam" id="PF00963">
    <property type="entry name" value="Cohesin"/>
    <property type="match status" value="1"/>
</dbReference>
<keyword evidence="3" id="KW-0732">Signal</keyword>
<comment type="subcellular location">
    <subcellularLocation>
        <location evidence="7">Cell outer membrane</location>
    </subcellularLocation>
    <subcellularLocation>
        <location evidence="1">Membrane</location>
    </subcellularLocation>
</comment>
<accession>A0A127PCC6</accession>
<dbReference type="Pfam" id="PF03958">
    <property type="entry name" value="Secretin_N"/>
    <property type="match status" value="1"/>
</dbReference>
<keyword evidence="4" id="KW-0472">Membrane</keyword>
<dbReference type="SMART" id="SM00965">
    <property type="entry name" value="STN"/>
    <property type="match status" value="1"/>
</dbReference>
<dbReference type="Proteomes" id="UP000072421">
    <property type="component" value="Chromosome"/>
</dbReference>
<dbReference type="InterPro" id="IPR004846">
    <property type="entry name" value="T2SS/T3SS_dom"/>
</dbReference>
<keyword evidence="5" id="KW-0998">Cell outer membrane</keyword>
<dbReference type="SUPFAM" id="SSF49384">
    <property type="entry name" value="Carbohydrate-binding domain"/>
    <property type="match status" value="1"/>
</dbReference>
<dbReference type="EMBL" id="CP013232">
    <property type="protein sequence ID" value="AMO95387.1"/>
    <property type="molecule type" value="Genomic_DNA"/>
</dbReference>
<dbReference type="Gene3D" id="1.25.40.10">
    <property type="entry name" value="Tetratricopeptide repeat domain"/>
    <property type="match status" value="1"/>
</dbReference>
<dbReference type="Pfam" id="PF00263">
    <property type="entry name" value="Secretin"/>
    <property type="match status" value="1"/>
</dbReference>
<dbReference type="InterPro" id="IPR001775">
    <property type="entry name" value="GspD/PilQ"/>
</dbReference>
<protein>
    <submittedName>
        <fullName evidence="10">Bacterial type II and III secretion system family protein</fullName>
    </submittedName>
</protein>
<dbReference type="InterPro" id="IPR008965">
    <property type="entry name" value="CBM2/CBM3_carb-bd_dom_sf"/>
</dbReference>
<feature type="region of interest" description="Disordered" evidence="8">
    <location>
        <begin position="592"/>
        <end position="646"/>
    </location>
</feature>
<evidence type="ECO:0000256" key="7">
    <source>
        <dbReference type="RuleBase" id="RU004004"/>
    </source>
</evidence>
<evidence type="ECO:0000313" key="11">
    <source>
        <dbReference type="Proteomes" id="UP000072421"/>
    </source>
</evidence>
<evidence type="ECO:0000256" key="3">
    <source>
        <dbReference type="ARBA" id="ARBA00022729"/>
    </source>
</evidence>
<dbReference type="Gene3D" id="3.30.1370.120">
    <property type="match status" value="1"/>
</dbReference>
<evidence type="ECO:0000256" key="6">
    <source>
        <dbReference type="RuleBase" id="RU004003"/>
    </source>
</evidence>
<dbReference type="PRINTS" id="PR00811">
    <property type="entry name" value="BCTERIALGSPD"/>
</dbReference>
<evidence type="ECO:0000256" key="4">
    <source>
        <dbReference type="ARBA" id="ARBA00023136"/>
    </source>
</evidence>
<sequence>MTHMNFGRISCFTFPAVLSRAATLLPAGSRTILLFTLVASIAACTQIAVQQSARQAFDEGRVEDSMAQLQDALNKNPQDAQLRVTYLGLRERAINRWLNQQATSTSASERTQLLRRILALDPDNRRAAGELEKIDRDAQLAKSMLDAQFSFDAKDYAAASRTARSVLTEDPYNSSARRLMKALTDKASKPSMDPELQAALGRKLSIEFKDAMLKQVFEVLSRTSDINFVLDKDIKSDQRTSVFLKGVTVKDALDVVLMTNQLEQRVIGRNAIMIYPNLPAKQKDYQSLSVHTFYTANADVEQLANTLKTILKTRDLIVDKNQNMIIMRDTPDAIEMAEKIVSMADLPTPETMLEVEILEINRNLLKDVGISYPPKLSLSPLASTSGGAVTLADLIHAKSSTTGATIDPLAINLTATDTDIRLLANPRIRVKNRESAKILIGDRVPNITSTATSTGFVSQSVQYLDVGLKLEVTPVITIDNEVSIKVALEVSNIANQITTTAGTVAYQIGTRSASTVLRLKDGENQILAGLINDNDTDAVTKIPGLGDIPYLGRLFSSRHVDHKKTEIVLSITPHLIRNSVLPAGHLLDFQSGTESSLRGAGDGGFSPRSDSGSRPTPPVPTTPTNAGGSATPKPSTDATSAAGIGSSGNSAGDIGNAGGSGSVNANAVVWIGASQAVVGTNIQQQLVLTSGQGVSGVNFVVGYDPTVLRIDRATEGTFLSADGTATTFTQRIDASTGQIFISDARSTSAAAGATGQAALVTLNVTPLIAAASTQLKVLSLTPSVVGGSSLSLTPPTQTIAVTAVP</sequence>
<dbReference type="InterPro" id="IPR038591">
    <property type="entry name" value="NolW-like_sf"/>
</dbReference>
<feature type="domain" description="Secretin/TonB short N-terminal" evidence="9">
    <location>
        <begin position="226"/>
        <end position="277"/>
    </location>
</feature>
<organism evidence="10">
    <name type="scientific">Collimonas fungivorans</name>
    <dbReference type="NCBI Taxonomy" id="158899"/>
    <lineage>
        <taxon>Bacteria</taxon>
        <taxon>Pseudomonadati</taxon>
        <taxon>Pseudomonadota</taxon>
        <taxon>Betaproteobacteria</taxon>
        <taxon>Burkholderiales</taxon>
        <taxon>Oxalobacteraceae</taxon>
        <taxon>Collimonas</taxon>
    </lineage>
</organism>
<dbReference type="PANTHER" id="PTHR30332">
    <property type="entry name" value="PROBABLE GENERAL SECRETION PATHWAY PROTEIN D"/>
    <property type="match status" value="1"/>
</dbReference>
<evidence type="ECO:0000256" key="5">
    <source>
        <dbReference type="ARBA" id="ARBA00023237"/>
    </source>
</evidence>
<comment type="similarity">
    <text evidence="6">Belongs to the bacterial secretin family.</text>
</comment>
<dbReference type="PANTHER" id="PTHR30332:SF17">
    <property type="entry name" value="TYPE IV PILIATION SYSTEM PROTEIN DR_0774-RELATED"/>
    <property type="match status" value="1"/>
</dbReference>
<dbReference type="InterPro" id="IPR011990">
    <property type="entry name" value="TPR-like_helical_dom_sf"/>
</dbReference>
<dbReference type="InterPro" id="IPR002102">
    <property type="entry name" value="Cohesin_dom"/>
</dbReference>
<gene>
    <name evidence="10" type="ORF">CFter6_2719</name>
</gene>
<feature type="compositionally biased region" description="Polar residues" evidence="8">
    <location>
        <begin position="625"/>
        <end position="634"/>
    </location>
</feature>
<dbReference type="InterPro" id="IPR011662">
    <property type="entry name" value="Secretin/TonB_short_N"/>
</dbReference>
<name>A0A127PCC6_9BURK</name>
<keyword evidence="2 7" id="KW-0813">Transport</keyword>
<dbReference type="PATRIC" id="fig|158899.10.peg.2711"/>
<dbReference type="GO" id="GO:0015627">
    <property type="term" value="C:type II protein secretion system complex"/>
    <property type="evidence" value="ECO:0007669"/>
    <property type="project" value="TreeGrafter"/>
</dbReference>
<dbReference type="AlphaFoldDB" id="A0A127PCC6"/>
<evidence type="ECO:0000313" key="10">
    <source>
        <dbReference type="EMBL" id="AMO95387.1"/>
    </source>
</evidence>
<evidence type="ECO:0000256" key="1">
    <source>
        <dbReference type="ARBA" id="ARBA00004370"/>
    </source>
</evidence>
<feature type="compositionally biased region" description="Low complexity" evidence="8">
    <location>
        <begin position="635"/>
        <end position="646"/>
    </location>
</feature>
<dbReference type="GO" id="GO:0030246">
    <property type="term" value="F:carbohydrate binding"/>
    <property type="evidence" value="ECO:0007669"/>
    <property type="project" value="InterPro"/>
</dbReference>
<dbReference type="InterPro" id="IPR050810">
    <property type="entry name" value="Bact_Secretion_Sys_Channel"/>
</dbReference>
<evidence type="ECO:0000259" key="9">
    <source>
        <dbReference type="SMART" id="SM00965"/>
    </source>
</evidence>
<dbReference type="GO" id="GO:0000272">
    <property type="term" value="P:polysaccharide catabolic process"/>
    <property type="evidence" value="ECO:0007669"/>
    <property type="project" value="InterPro"/>
</dbReference>
<evidence type="ECO:0000256" key="8">
    <source>
        <dbReference type="SAM" id="MobiDB-lite"/>
    </source>
</evidence>
<dbReference type="Gene3D" id="2.60.40.680">
    <property type="match status" value="1"/>
</dbReference>
<proteinExistence type="inferred from homology"/>
<dbReference type="GO" id="GO:0009279">
    <property type="term" value="C:cell outer membrane"/>
    <property type="evidence" value="ECO:0007669"/>
    <property type="project" value="UniProtKB-SubCell"/>
</dbReference>
<dbReference type="Gene3D" id="3.30.1370.130">
    <property type="match status" value="1"/>
</dbReference>
<dbReference type="RefSeq" id="WP_236904251.1">
    <property type="nucleotide sequence ID" value="NZ_CP013232.1"/>
</dbReference>
<dbReference type="GO" id="GO:0009306">
    <property type="term" value="P:protein secretion"/>
    <property type="evidence" value="ECO:0007669"/>
    <property type="project" value="InterPro"/>
</dbReference>
<dbReference type="InterPro" id="IPR005644">
    <property type="entry name" value="NolW-like"/>
</dbReference>
<reference evidence="10 11" key="1">
    <citation type="submission" date="2015-11" db="EMBL/GenBank/DDBJ databases">
        <title>Exploring the genomic traits of fungus-feeding bacterial genus Collimonas.</title>
        <authorList>
            <person name="Song C."/>
            <person name="Schmidt R."/>
            <person name="de Jager V."/>
            <person name="Krzyzanowska D."/>
            <person name="Jongedijk E."/>
            <person name="Cankar K."/>
            <person name="Beekwilder J."/>
            <person name="van Veen A."/>
            <person name="de Boer W."/>
            <person name="van Veen J.A."/>
            <person name="Garbeva P."/>
        </authorList>
    </citation>
    <scope>NUCLEOTIDE SEQUENCE [LARGE SCALE GENOMIC DNA]</scope>
    <source>
        <strain evidence="10 11">Ter6</strain>
    </source>
</reference>